<dbReference type="Pfam" id="PF01047">
    <property type="entry name" value="MarR"/>
    <property type="match status" value="1"/>
</dbReference>
<dbReference type="RefSeq" id="WP_137253170.1">
    <property type="nucleotide sequence ID" value="NZ_JBHSPQ010000001.1"/>
</dbReference>
<dbReference type="PANTHER" id="PTHR39515">
    <property type="entry name" value="CONSERVED PROTEIN"/>
    <property type="match status" value="1"/>
</dbReference>
<dbReference type="SMART" id="SM00347">
    <property type="entry name" value="HTH_MARR"/>
    <property type="match status" value="1"/>
</dbReference>
<evidence type="ECO:0000259" key="1">
    <source>
        <dbReference type="PROSITE" id="PS50995"/>
    </source>
</evidence>
<sequence length="145" mass="16372">MSTAEQDAQAFADLFRETYLRFHRRDGKRTEMSGASRAVLHHLSQTGPLTVGDIALHLDRAQSVVSDIVTQLESKGVLERERDPEDRRRTLVWLSPEGFDVLRADRDVLSVVALADSFAQLRPGDRAVLLTTLSQLIRTEQNHDH</sequence>
<dbReference type="InterPro" id="IPR036390">
    <property type="entry name" value="WH_DNA-bd_sf"/>
</dbReference>
<dbReference type="InterPro" id="IPR000835">
    <property type="entry name" value="HTH_MarR-typ"/>
</dbReference>
<dbReference type="Proteomes" id="UP000305836">
    <property type="component" value="Unassembled WGS sequence"/>
</dbReference>
<keyword evidence="3" id="KW-1185">Reference proteome</keyword>
<reference evidence="2 3" key="1">
    <citation type="submission" date="2019-04" db="EMBL/GenBank/DDBJ databases">
        <title>Kribbella sp. NEAU-THZ 27 nov., a novel actinomycete isolated from soil.</title>
        <authorList>
            <person name="Duan L."/>
        </authorList>
    </citation>
    <scope>NUCLEOTIDE SEQUENCE [LARGE SCALE GENOMIC DNA]</scope>
    <source>
        <strain evidence="3">NEAU-THZ27</strain>
    </source>
</reference>
<dbReference type="Gene3D" id="1.10.10.10">
    <property type="entry name" value="Winged helix-like DNA-binding domain superfamily/Winged helix DNA-binding domain"/>
    <property type="match status" value="1"/>
</dbReference>
<dbReference type="PROSITE" id="PS50995">
    <property type="entry name" value="HTH_MARR_2"/>
    <property type="match status" value="1"/>
</dbReference>
<name>A0A4U3M555_9ACTN</name>
<accession>A0A4U3M555</accession>
<dbReference type="SUPFAM" id="SSF46785">
    <property type="entry name" value="Winged helix' DNA-binding domain"/>
    <property type="match status" value="1"/>
</dbReference>
<dbReference type="EMBL" id="SZPZ01000001">
    <property type="protein sequence ID" value="TKK82477.1"/>
    <property type="molecule type" value="Genomic_DNA"/>
</dbReference>
<dbReference type="InterPro" id="IPR052526">
    <property type="entry name" value="HTH-type_Bedaq_tolerance"/>
</dbReference>
<dbReference type="AlphaFoldDB" id="A0A4U3M555"/>
<organism evidence="2 3">
    <name type="scientific">Kribbella jiaozuonensis</name>
    <dbReference type="NCBI Taxonomy" id="2575441"/>
    <lineage>
        <taxon>Bacteria</taxon>
        <taxon>Bacillati</taxon>
        <taxon>Actinomycetota</taxon>
        <taxon>Actinomycetes</taxon>
        <taxon>Propionibacteriales</taxon>
        <taxon>Kribbellaceae</taxon>
        <taxon>Kribbella</taxon>
    </lineage>
</organism>
<dbReference type="OrthoDB" id="9815567at2"/>
<protein>
    <submittedName>
        <fullName evidence="2">Winged helix-turn-helix transcriptional regulator</fullName>
    </submittedName>
</protein>
<evidence type="ECO:0000313" key="3">
    <source>
        <dbReference type="Proteomes" id="UP000305836"/>
    </source>
</evidence>
<evidence type="ECO:0000313" key="2">
    <source>
        <dbReference type="EMBL" id="TKK82477.1"/>
    </source>
</evidence>
<dbReference type="InterPro" id="IPR036388">
    <property type="entry name" value="WH-like_DNA-bd_sf"/>
</dbReference>
<feature type="domain" description="HTH marR-type" evidence="1">
    <location>
        <begin position="1"/>
        <end position="138"/>
    </location>
</feature>
<proteinExistence type="predicted"/>
<dbReference type="GO" id="GO:0003700">
    <property type="term" value="F:DNA-binding transcription factor activity"/>
    <property type="evidence" value="ECO:0007669"/>
    <property type="project" value="InterPro"/>
</dbReference>
<dbReference type="PANTHER" id="PTHR39515:SF2">
    <property type="entry name" value="HTH-TYPE TRANSCRIPTIONAL REGULATOR RV0880"/>
    <property type="match status" value="1"/>
</dbReference>
<comment type="caution">
    <text evidence="2">The sequence shown here is derived from an EMBL/GenBank/DDBJ whole genome shotgun (WGS) entry which is preliminary data.</text>
</comment>
<gene>
    <name evidence="2" type="ORF">FDA38_06750</name>
</gene>